<proteinExistence type="predicted"/>
<organism evidence="1 2">
    <name type="scientific">Pleurotus cornucopiae</name>
    <name type="common">Cornucopia mushroom</name>
    <dbReference type="NCBI Taxonomy" id="5321"/>
    <lineage>
        <taxon>Eukaryota</taxon>
        <taxon>Fungi</taxon>
        <taxon>Dikarya</taxon>
        <taxon>Basidiomycota</taxon>
        <taxon>Agaricomycotina</taxon>
        <taxon>Agaricomycetes</taxon>
        <taxon>Agaricomycetidae</taxon>
        <taxon>Agaricales</taxon>
        <taxon>Pleurotineae</taxon>
        <taxon>Pleurotaceae</taxon>
        <taxon>Pleurotus</taxon>
    </lineage>
</organism>
<name>A0ACB7IQG6_PLECO</name>
<evidence type="ECO:0000313" key="2">
    <source>
        <dbReference type="Proteomes" id="UP000824881"/>
    </source>
</evidence>
<reference evidence="1 2" key="1">
    <citation type="journal article" date="2021" name="Appl. Environ. Microbiol.">
        <title>Genetic linkage and physical mapping for an oyster mushroom Pleurotus cornucopiae and QTL analysis for the trait cap color.</title>
        <authorList>
            <person name="Zhang Y."/>
            <person name="Gao W."/>
            <person name="Sonnenberg A."/>
            <person name="Chen Q."/>
            <person name="Zhang J."/>
            <person name="Huang C."/>
        </authorList>
    </citation>
    <scope>NUCLEOTIDE SEQUENCE [LARGE SCALE GENOMIC DNA]</scope>
    <source>
        <strain evidence="1">CCMSSC00406</strain>
    </source>
</reference>
<gene>
    <name evidence="1" type="ORF">CCMSSC00406_0006858</name>
</gene>
<keyword evidence="2" id="KW-1185">Reference proteome</keyword>
<comment type="caution">
    <text evidence="1">The sequence shown here is derived from an EMBL/GenBank/DDBJ whole genome shotgun (WGS) entry which is preliminary data.</text>
</comment>
<dbReference type="Proteomes" id="UP000824881">
    <property type="component" value="Unassembled WGS sequence"/>
</dbReference>
<evidence type="ECO:0000313" key="1">
    <source>
        <dbReference type="EMBL" id="KAG9219945.1"/>
    </source>
</evidence>
<sequence length="427" mass="45768">MKPEPSMSKPMVSAGETKEDSPPLLAAGRLDGGMRAWSTLIGGLCVTTVTFGYANAFGVYQDTYTRSHTASASNVSWIGSTQLFFLHAMGLVAGKLLDMGYFRYTNVVGSVIFVFSLFMVSLAHPDKYYQVYLSQGVGLGIGAGLLYVPALAVQAHHWRKRRAFAMGVVVTGSSIGGIVFPIMLNQLLQSSVSFGWSVRATAFLVLGLLVLANVLMSDNPSIKEETQKPSVVSILTDLPYMLANFGVFLIDWGIFFPYFYLQLFAVLHGVDANVAFYSLAIMNAAAIPGRIIPGILADYYGPFNIIVPSIAINATLIFALFGVKTDAGTIVFAILFGFSSGSFLTLCGPCLAALARRPDEVGIRFGIAFFIAAFGAFTGTPINGAILGTTFAWPRSIIFSGVSIIVGLACVTVTRQMLVNRRGTQLV</sequence>
<dbReference type="EMBL" id="WQMT02000008">
    <property type="protein sequence ID" value="KAG9219945.1"/>
    <property type="molecule type" value="Genomic_DNA"/>
</dbReference>
<accession>A0ACB7IQG6</accession>
<protein>
    <submittedName>
        <fullName evidence="1">Uncharacterized protein</fullName>
    </submittedName>
</protein>